<comment type="catalytic activity">
    <reaction evidence="15">
        <text>[GlcNAc-(1-&gt;4)-Mur2Ac(oyl-L-Ala-gamma-D-Glu-L-Lys-D-Ala-D-Ala)](n)-di-trans,octa-cis-undecaprenyl diphosphate + beta-D-GlcNAc-(1-&gt;4)-Mur2Ac(oyl-L-Ala-gamma-D-Glu-L-Lys-D-Ala-D-Ala)-di-trans,octa-cis-undecaprenyl diphosphate = [GlcNAc-(1-&gt;4)-Mur2Ac(oyl-L-Ala-gamma-D-Glu-L-Lys-D-Ala-D-Ala)](n+1)-di-trans,octa-cis-undecaprenyl diphosphate + di-trans,octa-cis-undecaprenyl diphosphate + H(+)</text>
        <dbReference type="Rhea" id="RHEA:23708"/>
        <dbReference type="Rhea" id="RHEA-COMP:9602"/>
        <dbReference type="Rhea" id="RHEA-COMP:9603"/>
        <dbReference type="ChEBI" id="CHEBI:15378"/>
        <dbReference type="ChEBI" id="CHEBI:58405"/>
        <dbReference type="ChEBI" id="CHEBI:60033"/>
        <dbReference type="ChEBI" id="CHEBI:78435"/>
        <dbReference type="EC" id="2.4.99.28"/>
    </reaction>
</comment>
<keyword evidence="4 17" id="KW-0812">Transmembrane</keyword>
<sequence length="426" mass="47847">MPNDQTTSLQPKDSWLRRIFAGNGLMWALYFVLVLVSLYTVSSALSSEIYKSLSVGRLNPILKHALMLAIGVCSAILLSRCSGRFYRYTLPPLSALLMVGLFFAQLFLGQSTNGAERWIDLGFITIQPAEFLRVYIVIWGAYVAGKDVVEDPRKEPRYWAYWGWIFILSIMVLLSNLSTFLIIFSFLYLYSWVLKAPKRFMYRITAIGAIAVVLGGAYLYLAPESMLPGRAVTWHNRLHGAVKEREDRFAITDENRQEQMGRMAIANSKLVGRGPGNSKLRDSLSQAYSDYLYAIIIEEYGILGLLFIPSLYLVWMLIGYREARKQTNVFRSNLIKGFGILYPLQALVNMIVASGIITTGQTLPLISYGGSSILATSMAFGIMIGASRVDKPKREPHTEEAEFTEVAATEEVVEEPLPDTDTQDYV</sequence>
<dbReference type="EMBL" id="LSDK01000093">
    <property type="protein sequence ID" value="KXB75368.1"/>
    <property type="molecule type" value="Genomic_DNA"/>
</dbReference>
<dbReference type="PATRIC" id="fig|322095.3.peg.1407"/>
<evidence type="ECO:0000256" key="11">
    <source>
        <dbReference type="ARBA" id="ARBA00038053"/>
    </source>
</evidence>
<dbReference type="PANTHER" id="PTHR30474:SF2">
    <property type="entry name" value="PEPTIDOGLYCAN GLYCOSYLTRANSFERASE FTSW-RELATED"/>
    <property type="match status" value="1"/>
</dbReference>
<evidence type="ECO:0000256" key="3">
    <source>
        <dbReference type="ARBA" id="ARBA00022679"/>
    </source>
</evidence>
<dbReference type="GO" id="GO:0051301">
    <property type="term" value="P:cell division"/>
    <property type="evidence" value="ECO:0007669"/>
    <property type="project" value="InterPro"/>
</dbReference>
<comment type="similarity">
    <text evidence="11">Belongs to the SEDS family. FtsW subfamily.</text>
</comment>
<evidence type="ECO:0000256" key="16">
    <source>
        <dbReference type="SAM" id="MobiDB-lite"/>
    </source>
</evidence>
<feature type="transmembrane region" description="Helical" evidence="17">
    <location>
        <begin position="90"/>
        <end position="108"/>
    </location>
</feature>
<feature type="compositionally biased region" description="Acidic residues" evidence="16">
    <location>
        <begin position="411"/>
        <end position="426"/>
    </location>
</feature>
<gene>
    <name evidence="18" type="ORF">HMPREF3185_01426</name>
</gene>
<feature type="transmembrane region" description="Helical" evidence="17">
    <location>
        <begin position="339"/>
        <end position="359"/>
    </location>
</feature>
<feature type="region of interest" description="Disordered" evidence="16">
    <location>
        <begin position="390"/>
        <end position="426"/>
    </location>
</feature>
<dbReference type="Proteomes" id="UP000070224">
    <property type="component" value="Unassembled WGS sequence"/>
</dbReference>
<organism evidence="18 19">
    <name type="scientific">Porphyromonas somerae</name>
    <dbReference type="NCBI Taxonomy" id="322095"/>
    <lineage>
        <taxon>Bacteria</taxon>
        <taxon>Pseudomonadati</taxon>
        <taxon>Bacteroidota</taxon>
        <taxon>Bacteroidia</taxon>
        <taxon>Bacteroidales</taxon>
        <taxon>Porphyromonadaceae</taxon>
        <taxon>Porphyromonas</taxon>
    </lineage>
</organism>
<comment type="subcellular location">
    <subcellularLocation>
        <location evidence="1">Membrane</location>
        <topology evidence="1">Multi-pass membrane protein</topology>
    </subcellularLocation>
</comment>
<evidence type="ECO:0000256" key="14">
    <source>
        <dbReference type="ARBA" id="ARBA00044770"/>
    </source>
</evidence>
<evidence type="ECO:0000256" key="6">
    <source>
        <dbReference type="ARBA" id="ARBA00022984"/>
    </source>
</evidence>
<evidence type="ECO:0000313" key="18">
    <source>
        <dbReference type="EMBL" id="KXB75368.1"/>
    </source>
</evidence>
<evidence type="ECO:0000256" key="8">
    <source>
        <dbReference type="ARBA" id="ARBA00023136"/>
    </source>
</evidence>
<feature type="transmembrane region" description="Helical" evidence="17">
    <location>
        <begin position="200"/>
        <end position="221"/>
    </location>
</feature>
<dbReference type="Pfam" id="PF01098">
    <property type="entry name" value="FTSW_RODA_SPOVE"/>
    <property type="match status" value="1"/>
</dbReference>
<feature type="transmembrane region" description="Helical" evidence="17">
    <location>
        <begin position="365"/>
        <end position="386"/>
    </location>
</feature>
<dbReference type="STRING" id="322095.HMPREF3185_01426"/>
<keyword evidence="19" id="KW-1185">Reference proteome</keyword>
<evidence type="ECO:0000256" key="15">
    <source>
        <dbReference type="ARBA" id="ARBA00049902"/>
    </source>
</evidence>
<evidence type="ECO:0000256" key="4">
    <source>
        <dbReference type="ARBA" id="ARBA00022692"/>
    </source>
</evidence>
<evidence type="ECO:0000256" key="7">
    <source>
        <dbReference type="ARBA" id="ARBA00022989"/>
    </source>
</evidence>
<keyword evidence="5" id="KW-0133">Cell shape</keyword>
<evidence type="ECO:0000256" key="10">
    <source>
        <dbReference type="ARBA" id="ARBA00033270"/>
    </source>
</evidence>
<dbReference type="OrthoDB" id="9812661at2"/>
<accession>A0A134B5Z7</accession>
<keyword evidence="2" id="KW-0328">Glycosyltransferase</keyword>
<feature type="transmembrane region" description="Helical" evidence="17">
    <location>
        <begin position="161"/>
        <end position="188"/>
    </location>
</feature>
<dbReference type="InterPro" id="IPR001182">
    <property type="entry name" value="FtsW/RodA"/>
</dbReference>
<feature type="transmembrane region" description="Helical" evidence="17">
    <location>
        <begin position="20"/>
        <end position="41"/>
    </location>
</feature>
<comment type="caution">
    <text evidence="18">The sequence shown here is derived from an EMBL/GenBank/DDBJ whole genome shotgun (WGS) entry which is preliminary data.</text>
</comment>
<keyword evidence="8 17" id="KW-0472">Membrane</keyword>
<dbReference type="GO" id="GO:0008360">
    <property type="term" value="P:regulation of cell shape"/>
    <property type="evidence" value="ECO:0007669"/>
    <property type="project" value="UniProtKB-KW"/>
</dbReference>
<evidence type="ECO:0000256" key="5">
    <source>
        <dbReference type="ARBA" id="ARBA00022960"/>
    </source>
</evidence>
<evidence type="ECO:0000256" key="2">
    <source>
        <dbReference type="ARBA" id="ARBA00022676"/>
    </source>
</evidence>
<dbReference type="GO" id="GO:0009252">
    <property type="term" value="P:peptidoglycan biosynthetic process"/>
    <property type="evidence" value="ECO:0007669"/>
    <property type="project" value="UniProtKB-KW"/>
</dbReference>
<dbReference type="GO" id="GO:0005886">
    <property type="term" value="C:plasma membrane"/>
    <property type="evidence" value="ECO:0007669"/>
    <property type="project" value="TreeGrafter"/>
</dbReference>
<proteinExistence type="inferred from homology"/>
<feature type="transmembrane region" description="Helical" evidence="17">
    <location>
        <begin position="291"/>
        <end position="318"/>
    </location>
</feature>
<evidence type="ECO:0000256" key="13">
    <source>
        <dbReference type="ARBA" id="ARBA00041418"/>
    </source>
</evidence>
<feature type="compositionally biased region" description="Basic and acidic residues" evidence="16">
    <location>
        <begin position="390"/>
        <end position="400"/>
    </location>
</feature>
<feature type="transmembrane region" description="Helical" evidence="17">
    <location>
        <begin position="61"/>
        <end position="78"/>
    </location>
</feature>
<evidence type="ECO:0000256" key="9">
    <source>
        <dbReference type="ARBA" id="ARBA00032370"/>
    </source>
</evidence>
<dbReference type="PANTHER" id="PTHR30474">
    <property type="entry name" value="CELL CYCLE PROTEIN"/>
    <property type="match status" value="1"/>
</dbReference>
<keyword evidence="6" id="KW-0573">Peptidoglycan synthesis</keyword>
<dbReference type="GO" id="GO:0008955">
    <property type="term" value="F:peptidoglycan glycosyltransferase activity"/>
    <property type="evidence" value="ECO:0007669"/>
    <property type="project" value="UniProtKB-EC"/>
</dbReference>
<evidence type="ECO:0000313" key="19">
    <source>
        <dbReference type="Proteomes" id="UP000070224"/>
    </source>
</evidence>
<evidence type="ECO:0000256" key="17">
    <source>
        <dbReference type="SAM" id="Phobius"/>
    </source>
</evidence>
<dbReference type="EC" id="2.4.99.28" evidence="14"/>
<dbReference type="AlphaFoldDB" id="A0A134B5Z7"/>
<name>A0A134B5Z7_9PORP</name>
<keyword evidence="7 17" id="KW-1133">Transmembrane helix</keyword>
<evidence type="ECO:0000256" key="12">
    <source>
        <dbReference type="ARBA" id="ARBA00041185"/>
    </source>
</evidence>
<dbReference type="GO" id="GO:0015648">
    <property type="term" value="F:lipid-linked peptidoglycan transporter activity"/>
    <property type="evidence" value="ECO:0007669"/>
    <property type="project" value="TreeGrafter"/>
</dbReference>
<dbReference type="RefSeq" id="WP_060935641.1">
    <property type="nucleotide sequence ID" value="NZ_KQ960453.1"/>
</dbReference>
<dbReference type="GO" id="GO:0032153">
    <property type="term" value="C:cell division site"/>
    <property type="evidence" value="ECO:0007669"/>
    <property type="project" value="TreeGrafter"/>
</dbReference>
<keyword evidence="3" id="KW-0808">Transferase</keyword>
<reference evidence="19" key="1">
    <citation type="submission" date="2016-01" db="EMBL/GenBank/DDBJ databases">
        <authorList>
            <person name="Mitreva M."/>
            <person name="Pepin K.H."/>
            <person name="Mihindukulasuriya K.A."/>
            <person name="Fulton R."/>
            <person name="Fronick C."/>
            <person name="O'Laughlin M."/>
            <person name="Miner T."/>
            <person name="Herter B."/>
            <person name="Rosa B.A."/>
            <person name="Cordes M."/>
            <person name="Tomlinson C."/>
            <person name="Wollam A."/>
            <person name="Palsikar V.B."/>
            <person name="Mardis E.R."/>
            <person name="Wilson R.K."/>
        </authorList>
    </citation>
    <scope>NUCLEOTIDE SEQUENCE [LARGE SCALE GENOMIC DNA]</scope>
    <source>
        <strain evidence="19">KA00683</strain>
    </source>
</reference>
<protein>
    <recommendedName>
        <fullName evidence="12">Probable peptidoglycan glycosyltransferase FtsW</fullName>
        <ecNumber evidence="14">2.4.99.28</ecNumber>
    </recommendedName>
    <alternativeName>
        <fullName evidence="13">Cell division protein FtsW</fullName>
    </alternativeName>
    <alternativeName>
        <fullName evidence="10">Cell wall polymerase</fullName>
    </alternativeName>
    <alternativeName>
        <fullName evidence="9">Peptidoglycan polymerase</fullName>
    </alternativeName>
</protein>
<evidence type="ECO:0000256" key="1">
    <source>
        <dbReference type="ARBA" id="ARBA00004141"/>
    </source>
</evidence>